<comment type="similarity">
    <text evidence="2">Belongs to the oxidase-dependent Fe transporter (OFeT) (TC 9.A.10.1) family.</text>
</comment>
<comment type="subcellular location">
    <subcellularLocation>
        <location evidence="1">Membrane</location>
        <topology evidence="1">Multi-pass membrane protein</topology>
    </subcellularLocation>
</comment>
<dbReference type="InterPro" id="IPR004923">
    <property type="entry name" value="FTR1/Fip1/EfeU"/>
</dbReference>
<evidence type="ECO:0000256" key="6">
    <source>
        <dbReference type="SAM" id="Phobius"/>
    </source>
</evidence>
<dbReference type="AlphaFoldDB" id="A0ABC9ZQE3"/>
<keyword evidence="5 6" id="KW-0472">Membrane</keyword>
<dbReference type="Proteomes" id="UP000315234">
    <property type="component" value="Unassembled WGS sequence"/>
</dbReference>
<comment type="caution">
    <text evidence="7">The sequence shown here is derived from an EMBL/GenBank/DDBJ whole genome shotgun (WGS) entry which is preliminary data.</text>
</comment>
<evidence type="ECO:0000256" key="2">
    <source>
        <dbReference type="ARBA" id="ARBA00008333"/>
    </source>
</evidence>
<feature type="transmembrane region" description="Helical" evidence="6">
    <location>
        <begin position="97"/>
        <end position="118"/>
    </location>
</feature>
<dbReference type="GO" id="GO:0016020">
    <property type="term" value="C:membrane"/>
    <property type="evidence" value="ECO:0007669"/>
    <property type="project" value="UniProtKB-SubCell"/>
</dbReference>
<evidence type="ECO:0000256" key="3">
    <source>
        <dbReference type="ARBA" id="ARBA00022692"/>
    </source>
</evidence>
<name>A0ABC9ZQE3_CORST</name>
<protein>
    <submittedName>
        <fullName evidence="7">Uncharacterized protein</fullName>
    </submittedName>
</protein>
<evidence type="ECO:0000256" key="5">
    <source>
        <dbReference type="ARBA" id="ARBA00023136"/>
    </source>
</evidence>
<dbReference type="PANTHER" id="PTHR31632">
    <property type="entry name" value="IRON TRANSPORTER FTH1"/>
    <property type="match status" value="1"/>
</dbReference>
<gene>
    <name evidence="7" type="ORF">Cst04h_23610</name>
</gene>
<evidence type="ECO:0000256" key="4">
    <source>
        <dbReference type="ARBA" id="ARBA00022989"/>
    </source>
</evidence>
<reference evidence="7 8" key="1">
    <citation type="submission" date="2019-06" db="EMBL/GenBank/DDBJ databases">
        <title>Draft genome sequence of Corynebacterium striatum NBRC 15291.</title>
        <authorList>
            <person name="Miura T."/>
            <person name="Furukawa M."/>
            <person name="Shimamura M."/>
            <person name="Ohyama Y."/>
            <person name="Yamazoe A."/>
            <person name="Kawasaki H."/>
        </authorList>
    </citation>
    <scope>NUCLEOTIDE SEQUENCE [LARGE SCALE GENOMIC DNA]</scope>
    <source>
        <strain evidence="7 8">NBRC 15291</strain>
    </source>
</reference>
<keyword evidence="4 6" id="KW-1133">Transmembrane helix</keyword>
<evidence type="ECO:0000256" key="1">
    <source>
        <dbReference type="ARBA" id="ARBA00004141"/>
    </source>
</evidence>
<sequence length="203" mass="21390">MALVTYMLLWMRGASKNMKAELEGKLEAAIAVGAGSVFVLAFMAAVREGIETALLVFDTFAYGSTMTPALGLSLGILIAVAVAVAMYYGAVRINLGTFFKVTGILLVVVAAGILRYGITDLQEAGLLPGLHTLAFDISNVIAPGTALATLIEGIFNLVPAPSLLSMIAWAVYLVVAMYLFLRPAPAPKPAKQQQQADTQSMAH</sequence>
<evidence type="ECO:0000313" key="7">
    <source>
        <dbReference type="EMBL" id="GEA44191.1"/>
    </source>
</evidence>
<organism evidence="7 8">
    <name type="scientific">Corynebacterium striatum</name>
    <dbReference type="NCBI Taxonomy" id="43770"/>
    <lineage>
        <taxon>Bacteria</taxon>
        <taxon>Bacillati</taxon>
        <taxon>Actinomycetota</taxon>
        <taxon>Actinomycetes</taxon>
        <taxon>Mycobacteriales</taxon>
        <taxon>Corynebacteriaceae</taxon>
        <taxon>Corynebacterium</taxon>
    </lineage>
</organism>
<feature type="transmembrane region" description="Helical" evidence="6">
    <location>
        <begin position="163"/>
        <end position="181"/>
    </location>
</feature>
<keyword evidence="3 6" id="KW-0812">Transmembrane</keyword>
<proteinExistence type="inferred from homology"/>
<dbReference type="PANTHER" id="PTHR31632:SF2">
    <property type="entry name" value="PLASMA MEMBRANE IRON PERMEASE"/>
    <property type="match status" value="1"/>
</dbReference>
<feature type="transmembrane region" description="Helical" evidence="6">
    <location>
        <begin position="66"/>
        <end position="90"/>
    </location>
</feature>
<evidence type="ECO:0000313" key="8">
    <source>
        <dbReference type="Proteomes" id="UP000315234"/>
    </source>
</evidence>
<dbReference type="Pfam" id="PF03239">
    <property type="entry name" value="FTR1"/>
    <property type="match status" value="1"/>
</dbReference>
<feature type="transmembrane region" description="Helical" evidence="6">
    <location>
        <begin position="26"/>
        <end position="46"/>
    </location>
</feature>
<accession>A0ABC9ZQE3</accession>
<dbReference type="EMBL" id="BJLD01000002">
    <property type="protein sequence ID" value="GEA44191.1"/>
    <property type="molecule type" value="Genomic_DNA"/>
</dbReference>